<dbReference type="SUPFAM" id="SSF55874">
    <property type="entry name" value="ATPase domain of HSP90 chaperone/DNA topoisomerase II/histidine kinase"/>
    <property type="match status" value="1"/>
</dbReference>
<feature type="transmembrane region" description="Helical" evidence="9">
    <location>
        <begin position="52"/>
        <end position="71"/>
    </location>
</feature>
<dbReference type="Proteomes" id="UP000007882">
    <property type="component" value="Chromosome"/>
</dbReference>
<keyword evidence="7" id="KW-0067">ATP-binding</keyword>
<keyword evidence="9" id="KW-0812">Transmembrane</keyword>
<evidence type="ECO:0000256" key="4">
    <source>
        <dbReference type="ARBA" id="ARBA00022679"/>
    </source>
</evidence>
<feature type="domain" description="Signal transduction histidine kinase subgroup 3 dimerisation and phosphoacceptor" evidence="10">
    <location>
        <begin position="229"/>
        <end position="295"/>
    </location>
</feature>
<dbReference type="PANTHER" id="PTHR24421">
    <property type="entry name" value="NITRATE/NITRITE SENSOR PROTEIN NARX-RELATED"/>
    <property type="match status" value="1"/>
</dbReference>
<dbReference type="Pfam" id="PF07730">
    <property type="entry name" value="HisKA_3"/>
    <property type="match status" value="1"/>
</dbReference>
<dbReference type="AlphaFoldDB" id="I0HJK9"/>
<dbReference type="PANTHER" id="PTHR24421:SF10">
    <property type="entry name" value="NITRATE_NITRITE SENSOR PROTEIN NARQ"/>
    <property type="match status" value="1"/>
</dbReference>
<keyword evidence="4" id="KW-0808">Transferase</keyword>
<comment type="catalytic activity">
    <reaction evidence="1">
        <text>ATP + protein L-histidine = ADP + protein N-phospho-L-histidine.</text>
        <dbReference type="EC" id="2.7.13.3"/>
    </reaction>
</comment>
<keyword evidence="9" id="KW-0472">Membrane</keyword>
<evidence type="ECO:0000256" key="5">
    <source>
        <dbReference type="ARBA" id="ARBA00022741"/>
    </source>
</evidence>
<evidence type="ECO:0000256" key="9">
    <source>
        <dbReference type="SAM" id="Phobius"/>
    </source>
</evidence>
<evidence type="ECO:0000256" key="1">
    <source>
        <dbReference type="ARBA" id="ARBA00000085"/>
    </source>
</evidence>
<dbReference type="InterPro" id="IPR011712">
    <property type="entry name" value="Sig_transdc_His_kin_sub3_dim/P"/>
</dbReference>
<protein>
    <recommendedName>
        <fullName evidence="2">histidine kinase</fullName>
        <ecNumber evidence="2">2.7.13.3</ecNumber>
    </recommendedName>
</protein>
<feature type="transmembrane region" description="Helical" evidence="9">
    <location>
        <begin position="128"/>
        <end position="149"/>
    </location>
</feature>
<dbReference type="EC" id="2.7.13.3" evidence="2"/>
<keyword evidence="3" id="KW-0597">Phosphoprotein</keyword>
<reference evidence="11 12" key="1">
    <citation type="submission" date="2012-02" db="EMBL/GenBank/DDBJ databases">
        <title>Complete genome sequence of Actinoplanes missouriensis 431 (= NBRC 102363).</title>
        <authorList>
            <person name="Ohnishi Y."/>
            <person name="Ishikawa J."/>
            <person name="Sekine M."/>
            <person name="Hosoyama A."/>
            <person name="Harada T."/>
            <person name="Narita H."/>
            <person name="Hata T."/>
            <person name="Konno Y."/>
            <person name="Tutikane K."/>
            <person name="Fujita N."/>
            <person name="Horinouchi S."/>
            <person name="Hayakawa M."/>
        </authorList>
    </citation>
    <scope>NUCLEOTIDE SEQUENCE [LARGE SCALE GENOMIC DNA]</scope>
    <source>
        <strain evidence="12">ATCC 14538 / DSM 43046 / CBS 188.64 / JCM 3121 / NBRC 102363 / NCIMB 12654 / NRRL B-3342 / UNCC 431</strain>
    </source>
</reference>
<evidence type="ECO:0000313" key="11">
    <source>
        <dbReference type="EMBL" id="BAL93196.1"/>
    </source>
</evidence>
<dbReference type="InterPro" id="IPR050482">
    <property type="entry name" value="Sensor_HK_TwoCompSys"/>
</dbReference>
<dbReference type="Gene3D" id="1.20.5.1930">
    <property type="match status" value="1"/>
</dbReference>
<keyword evidence="5" id="KW-0547">Nucleotide-binding</keyword>
<name>I0HJK9_ACTM4</name>
<dbReference type="CDD" id="cd16917">
    <property type="entry name" value="HATPase_UhpB-NarQ-NarX-like"/>
    <property type="match status" value="1"/>
</dbReference>
<dbReference type="KEGG" id="ams:AMIS_79760"/>
<dbReference type="GO" id="GO:0000155">
    <property type="term" value="F:phosphorelay sensor kinase activity"/>
    <property type="evidence" value="ECO:0007669"/>
    <property type="project" value="InterPro"/>
</dbReference>
<accession>I0HJK9</accession>
<dbReference type="GO" id="GO:0016020">
    <property type="term" value="C:membrane"/>
    <property type="evidence" value="ECO:0007669"/>
    <property type="project" value="InterPro"/>
</dbReference>
<dbReference type="eggNOG" id="COG4585">
    <property type="taxonomic scope" value="Bacteria"/>
</dbReference>
<dbReference type="OrthoDB" id="227596at2"/>
<keyword evidence="8" id="KW-0902">Two-component regulatory system</keyword>
<dbReference type="PATRIC" id="fig|512565.3.peg.7996"/>
<feature type="transmembrane region" description="Helical" evidence="9">
    <location>
        <begin position="156"/>
        <end position="174"/>
    </location>
</feature>
<dbReference type="HOGENOM" id="CLU_000445_20_1_11"/>
<keyword evidence="12" id="KW-1185">Reference proteome</keyword>
<dbReference type="STRING" id="512565.AMIS_79760"/>
<dbReference type="GO" id="GO:0005524">
    <property type="term" value="F:ATP binding"/>
    <property type="evidence" value="ECO:0007669"/>
    <property type="project" value="UniProtKB-KW"/>
</dbReference>
<evidence type="ECO:0000256" key="3">
    <source>
        <dbReference type="ARBA" id="ARBA00022553"/>
    </source>
</evidence>
<evidence type="ECO:0000256" key="2">
    <source>
        <dbReference type="ARBA" id="ARBA00012438"/>
    </source>
</evidence>
<dbReference type="EMBL" id="AP012319">
    <property type="protein sequence ID" value="BAL93196.1"/>
    <property type="molecule type" value="Genomic_DNA"/>
</dbReference>
<keyword evidence="6 11" id="KW-0418">Kinase</keyword>
<evidence type="ECO:0000256" key="6">
    <source>
        <dbReference type="ARBA" id="ARBA00022777"/>
    </source>
</evidence>
<dbReference type="InterPro" id="IPR036890">
    <property type="entry name" value="HATPase_C_sf"/>
</dbReference>
<dbReference type="Gene3D" id="3.30.565.10">
    <property type="entry name" value="Histidine kinase-like ATPase, C-terminal domain"/>
    <property type="match status" value="1"/>
</dbReference>
<evidence type="ECO:0000256" key="8">
    <source>
        <dbReference type="ARBA" id="ARBA00023012"/>
    </source>
</evidence>
<feature type="transmembrane region" description="Helical" evidence="9">
    <location>
        <begin position="102"/>
        <end position="122"/>
    </location>
</feature>
<dbReference type="GO" id="GO:0046983">
    <property type="term" value="F:protein dimerization activity"/>
    <property type="evidence" value="ECO:0007669"/>
    <property type="project" value="InterPro"/>
</dbReference>
<feature type="transmembrane region" description="Helical" evidence="9">
    <location>
        <begin position="180"/>
        <end position="203"/>
    </location>
</feature>
<evidence type="ECO:0000259" key="10">
    <source>
        <dbReference type="Pfam" id="PF07730"/>
    </source>
</evidence>
<evidence type="ECO:0000313" key="12">
    <source>
        <dbReference type="Proteomes" id="UP000007882"/>
    </source>
</evidence>
<organism evidence="11 12">
    <name type="scientific">Actinoplanes missouriensis (strain ATCC 14538 / DSM 43046 / CBS 188.64 / JCM 3121 / NBRC 102363 / NCIMB 12654 / NRRL B-3342 / UNCC 431)</name>
    <dbReference type="NCBI Taxonomy" id="512565"/>
    <lineage>
        <taxon>Bacteria</taxon>
        <taxon>Bacillati</taxon>
        <taxon>Actinomycetota</taxon>
        <taxon>Actinomycetes</taxon>
        <taxon>Micromonosporales</taxon>
        <taxon>Micromonosporaceae</taxon>
        <taxon>Actinoplanes</taxon>
    </lineage>
</organism>
<evidence type="ECO:0000256" key="7">
    <source>
        <dbReference type="ARBA" id="ARBA00022840"/>
    </source>
</evidence>
<keyword evidence="9" id="KW-1133">Transmembrane helix</keyword>
<proteinExistence type="predicted"/>
<sequence>MRSLKGRAEEQTLAHTSARLLAATGRQLFALTARPEPGADSRRPTLMRGLRFIGVALVTLYTVVVGIGVLADTLPQSSPVITVLAVAQAAPIVLIRYRPIAAWWLGLIAAMPYLILIGSSTGPAMDSVFWPWSVGGIVAILATGMMVAYQVPYPVALAQWLIVSAVSVAAELIFPDRPQLNNGLVLSGFYAAGLAVIATARWLRDVRRELRRQVGLTEQERVQRTALEERARIARELHDVVAHHMSVIAVQAEAAPYRVTALDPIAAESFTSIRQNALAALTEMRHILGMLRSEQDIPDRYAPQPTLADLDQLFDNCRSAGLSLRTDIHGDVWSLPAQVELIAYRVLQEALSNAIRHAPGSDVEVEVGYGPAVLNLRVSNSPAPAIPAPRAGGHGLTGMRERAAVLGATLRAGPRDDGWYEVSVALPVTVTAALPVTGG</sequence>
<gene>
    <name evidence="11" type="ordered locus">AMIS_79760</name>
</gene>